<evidence type="ECO:0000256" key="1">
    <source>
        <dbReference type="ARBA" id="ARBA00011028"/>
    </source>
</evidence>
<dbReference type="PANTHER" id="PTHR42953:SF3">
    <property type="entry name" value="HIGH-AFFINITY ZINC UPTAKE SYSTEM PROTEIN ZNUA"/>
    <property type="match status" value="1"/>
</dbReference>
<dbReference type="AlphaFoldDB" id="A0A1G7ITQ0"/>
<dbReference type="GO" id="GO:0046872">
    <property type="term" value="F:metal ion binding"/>
    <property type="evidence" value="ECO:0007669"/>
    <property type="project" value="InterPro"/>
</dbReference>
<evidence type="ECO:0000313" key="6">
    <source>
        <dbReference type="EMBL" id="SDF15978.1"/>
    </source>
</evidence>
<evidence type="ECO:0000313" key="7">
    <source>
        <dbReference type="Proteomes" id="UP000243333"/>
    </source>
</evidence>
<reference evidence="7" key="1">
    <citation type="submission" date="2016-10" db="EMBL/GenBank/DDBJ databases">
        <authorList>
            <person name="Varghese N."/>
            <person name="Submissions S."/>
        </authorList>
    </citation>
    <scope>NUCLEOTIDE SEQUENCE [LARGE SCALE GENOMIC DNA]</scope>
    <source>
        <strain evidence="7">DSM 23256</strain>
    </source>
</reference>
<dbReference type="GO" id="GO:0007155">
    <property type="term" value="P:cell adhesion"/>
    <property type="evidence" value="ECO:0007669"/>
    <property type="project" value="InterPro"/>
</dbReference>
<feature type="chain" id="PRO_5038807288" evidence="5">
    <location>
        <begin position="20"/>
        <end position="315"/>
    </location>
</feature>
<dbReference type="Proteomes" id="UP000243333">
    <property type="component" value="Unassembled WGS sequence"/>
</dbReference>
<dbReference type="InterPro" id="IPR050492">
    <property type="entry name" value="Bact_metal-bind_prot9"/>
</dbReference>
<dbReference type="EMBL" id="FNBU01000003">
    <property type="protein sequence ID" value="SDF15978.1"/>
    <property type="molecule type" value="Genomic_DNA"/>
</dbReference>
<sequence length="315" mass="34066">MRKIVHVLLALVLAAAIIAAGGCGGQAKTEQASGVPKVKVVATVYPVYEFTRQVGGDKVEVALLVPPGAEPHDWEPKAKDVALIKGAKLLLYHGAGLEPAAKLQSKEILGDVPAVAVSKGVPLLTEHDQDAHAKTGHAHSHGGDPHVWLDPVLAQQEVDNIVQALANIDPANADYYRQNGARFKGELSKLDEEYRQVLAKLPGRDIVTSHAAFGYLAKRYGLREIAIMGLAPDTEPTPDRMASIVRFCRENKVKYIFFETVVSPKLAETIARETGAGLLILNPLESLTEEELKQGKNYLSVMRDNLANLQKALAQ</sequence>
<evidence type="ECO:0000256" key="4">
    <source>
        <dbReference type="RuleBase" id="RU003512"/>
    </source>
</evidence>
<dbReference type="InterPro" id="IPR006128">
    <property type="entry name" value="Lipoprotein_PsaA-like"/>
</dbReference>
<evidence type="ECO:0000256" key="3">
    <source>
        <dbReference type="ARBA" id="ARBA00022729"/>
    </source>
</evidence>
<proteinExistence type="inferred from homology"/>
<dbReference type="Pfam" id="PF01297">
    <property type="entry name" value="ZnuA"/>
    <property type="match status" value="1"/>
</dbReference>
<dbReference type="InterPro" id="IPR006129">
    <property type="entry name" value="AdhesinB"/>
</dbReference>
<dbReference type="PRINTS" id="PR00691">
    <property type="entry name" value="ADHESINB"/>
</dbReference>
<organism evidence="6 7">
    <name type="scientific">Sporolituus thermophilus DSM 23256</name>
    <dbReference type="NCBI Taxonomy" id="1123285"/>
    <lineage>
        <taxon>Bacteria</taxon>
        <taxon>Bacillati</taxon>
        <taxon>Bacillota</taxon>
        <taxon>Negativicutes</taxon>
        <taxon>Selenomonadales</taxon>
        <taxon>Sporomusaceae</taxon>
        <taxon>Sporolituus</taxon>
    </lineage>
</organism>
<dbReference type="InterPro" id="IPR006127">
    <property type="entry name" value="ZnuA-like"/>
</dbReference>
<dbReference type="CDD" id="cd01017">
    <property type="entry name" value="AdcA"/>
    <property type="match status" value="1"/>
</dbReference>
<evidence type="ECO:0000256" key="2">
    <source>
        <dbReference type="ARBA" id="ARBA00022448"/>
    </source>
</evidence>
<dbReference type="GO" id="GO:0030001">
    <property type="term" value="P:metal ion transport"/>
    <property type="evidence" value="ECO:0007669"/>
    <property type="project" value="InterPro"/>
</dbReference>
<comment type="similarity">
    <text evidence="1 4">Belongs to the bacterial solute-binding protein 9 family.</text>
</comment>
<dbReference type="PANTHER" id="PTHR42953">
    <property type="entry name" value="HIGH-AFFINITY ZINC UPTAKE SYSTEM PROTEIN ZNUA-RELATED"/>
    <property type="match status" value="1"/>
</dbReference>
<name>A0A1G7ITQ0_9FIRM</name>
<accession>A0A1G7ITQ0</accession>
<dbReference type="RefSeq" id="WP_093688049.1">
    <property type="nucleotide sequence ID" value="NZ_FNBU01000003.1"/>
</dbReference>
<keyword evidence="3 5" id="KW-0732">Signal</keyword>
<dbReference type="Gene3D" id="3.40.50.1980">
    <property type="entry name" value="Nitrogenase molybdenum iron protein domain"/>
    <property type="match status" value="2"/>
</dbReference>
<feature type="signal peptide" evidence="5">
    <location>
        <begin position="1"/>
        <end position="19"/>
    </location>
</feature>
<dbReference type="SUPFAM" id="SSF53807">
    <property type="entry name" value="Helical backbone' metal receptor"/>
    <property type="match status" value="1"/>
</dbReference>
<dbReference type="PRINTS" id="PR00690">
    <property type="entry name" value="ADHESNFAMILY"/>
</dbReference>
<evidence type="ECO:0000256" key="5">
    <source>
        <dbReference type="SAM" id="SignalP"/>
    </source>
</evidence>
<protein>
    <submittedName>
        <fullName evidence="6">Zinc transport system substrate-binding protein</fullName>
    </submittedName>
</protein>
<dbReference type="PROSITE" id="PS51257">
    <property type="entry name" value="PROKAR_LIPOPROTEIN"/>
    <property type="match status" value="1"/>
</dbReference>
<keyword evidence="2 4" id="KW-0813">Transport</keyword>
<dbReference type="STRING" id="1123285.SAMN05660235_00641"/>
<gene>
    <name evidence="6" type="ORF">SAMN05660235_00641</name>
</gene>
<keyword evidence="7" id="KW-1185">Reference proteome</keyword>
<dbReference type="OrthoDB" id="9810636at2"/>